<dbReference type="InterPro" id="IPR003717">
    <property type="entry name" value="RecO"/>
</dbReference>
<evidence type="ECO:0000256" key="4">
    <source>
        <dbReference type="ARBA" id="ARBA00022763"/>
    </source>
</evidence>
<gene>
    <name evidence="9" type="primary">recO</name>
    <name evidence="9" type="ORF">JHD44_08505</name>
</gene>
<accession>A0ABS0ZAN7</accession>
<dbReference type="Pfam" id="PF11967">
    <property type="entry name" value="RecO_N"/>
    <property type="match status" value="1"/>
</dbReference>
<dbReference type="InterPro" id="IPR042242">
    <property type="entry name" value="RecO_C"/>
</dbReference>
<keyword evidence="10" id="KW-1185">Reference proteome</keyword>
<evidence type="ECO:0000313" key="10">
    <source>
        <dbReference type="Proteomes" id="UP000598488"/>
    </source>
</evidence>
<dbReference type="SUPFAM" id="SSF50249">
    <property type="entry name" value="Nucleic acid-binding proteins"/>
    <property type="match status" value="1"/>
</dbReference>
<evidence type="ECO:0000256" key="2">
    <source>
        <dbReference type="ARBA" id="ARBA00007452"/>
    </source>
</evidence>
<dbReference type="PANTHER" id="PTHR33991">
    <property type="entry name" value="DNA REPAIR PROTEIN RECO"/>
    <property type="match status" value="1"/>
</dbReference>
<evidence type="ECO:0000256" key="6">
    <source>
        <dbReference type="ARBA" id="ARBA00023204"/>
    </source>
</evidence>
<dbReference type="SUPFAM" id="SSF57863">
    <property type="entry name" value="ArfGap/RecO-like zinc finger"/>
    <property type="match status" value="1"/>
</dbReference>
<evidence type="ECO:0000256" key="5">
    <source>
        <dbReference type="ARBA" id="ARBA00023172"/>
    </source>
</evidence>
<dbReference type="RefSeq" id="WP_199462334.1">
    <property type="nucleotide sequence ID" value="NZ_JAEMUH010000007.1"/>
</dbReference>
<dbReference type="PANTHER" id="PTHR33991:SF1">
    <property type="entry name" value="DNA REPAIR PROTEIN RECO"/>
    <property type="match status" value="1"/>
</dbReference>
<evidence type="ECO:0000313" key="9">
    <source>
        <dbReference type="EMBL" id="MBJ7550720.1"/>
    </source>
</evidence>
<evidence type="ECO:0000259" key="8">
    <source>
        <dbReference type="Pfam" id="PF11967"/>
    </source>
</evidence>
<comment type="similarity">
    <text evidence="2">Belongs to the RecO family.</text>
</comment>
<evidence type="ECO:0000256" key="1">
    <source>
        <dbReference type="ARBA" id="ARBA00003065"/>
    </source>
</evidence>
<dbReference type="NCBIfam" id="TIGR00613">
    <property type="entry name" value="reco"/>
    <property type="match status" value="1"/>
</dbReference>
<name>A0ABS0ZAN7_9GAMM</name>
<feature type="domain" description="DNA replication/recombination mediator RecO N-terminal" evidence="8">
    <location>
        <begin position="2"/>
        <end position="71"/>
    </location>
</feature>
<reference evidence="9 10" key="1">
    <citation type="submission" date="2020-12" db="EMBL/GenBank/DDBJ databases">
        <title>Comparative genome analysis of fungal antagonists Marinomonas ostreistagni 398 and M. spartinae 468.</title>
        <authorList>
            <person name="Fields J.L."/>
            <person name="Mavrodi O.V."/>
            <person name="Biber P.D."/>
            <person name="Indest K.J."/>
            <person name="Mavrodi D.V."/>
        </authorList>
    </citation>
    <scope>NUCLEOTIDE SEQUENCE [LARGE SCALE GENOMIC DNA]</scope>
    <source>
        <strain evidence="9 10">USM7</strain>
    </source>
</reference>
<comment type="function">
    <text evidence="1">Involved in DNA repair and RecF pathway recombination.</text>
</comment>
<keyword evidence="4" id="KW-0227">DNA damage</keyword>
<sequence length="252" mass="28612">MRVQGYVIHTRPFQDDKVLVDILTREAGLIRGVWRKKAKEARVSPGSFLLLEFELSGRGELKTIRTAEALEAPVVLQGTALYSAFYVHELIERLLPTNLPFEPLYILYRWLISHLNGEAPAAPLLRRFELGLFEELGMQVNMSATGRGEVLESQQLYQLHHKFGLRPYYGERPKVKPIVFVDGAAATAYAQGDWGSKPVLLLAKELHRAWLDIALGGKPLKSRSLLPSKPYDGERLWQVPLFQLYRSHPSKL</sequence>
<comment type="caution">
    <text evidence="9">The sequence shown here is derived from an EMBL/GenBank/DDBJ whole genome shotgun (WGS) entry which is preliminary data.</text>
</comment>
<keyword evidence="5" id="KW-0233">DNA recombination</keyword>
<dbReference type="Proteomes" id="UP000598488">
    <property type="component" value="Unassembled WGS sequence"/>
</dbReference>
<dbReference type="InterPro" id="IPR012340">
    <property type="entry name" value="NA-bd_OB-fold"/>
</dbReference>
<keyword evidence="6" id="KW-0234">DNA repair</keyword>
<dbReference type="InterPro" id="IPR022572">
    <property type="entry name" value="DNA_rep/recomb_RecO_N"/>
</dbReference>
<dbReference type="InterPro" id="IPR037278">
    <property type="entry name" value="ARFGAP/RecO"/>
</dbReference>
<dbReference type="Gene3D" id="1.20.1440.120">
    <property type="entry name" value="Recombination protein O, C-terminal domain"/>
    <property type="match status" value="1"/>
</dbReference>
<organism evidence="9 10">
    <name type="scientific">Marinomonas ostreistagni</name>
    <dbReference type="NCBI Taxonomy" id="359209"/>
    <lineage>
        <taxon>Bacteria</taxon>
        <taxon>Pseudomonadati</taxon>
        <taxon>Pseudomonadota</taxon>
        <taxon>Gammaproteobacteria</taxon>
        <taxon>Oceanospirillales</taxon>
        <taxon>Oceanospirillaceae</taxon>
        <taxon>Marinomonas</taxon>
    </lineage>
</organism>
<proteinExistence type="inferred from homology"/>
<dbReference type="EMBL" id="JAEMUH010000007">
    <property type="protein sequence ID" value="MBJ7550720.1"/>
    <property type="molecule type" value="Genomic_DNA"/>
</dbReference>
<evidence type="ECO:0000256" key="7">
    <source>
        <dbReference type="ARBA" id="ARBA00033409"/>
    </source>
</evidence>
<dbReference type="Pfam" id="PF02565">
    <property type="entry name" value="RecO_C"/>
    <property type="match status" value="1"/>
</dbReference>
<dbReference type="Gene3D" id="2.40.50.140">
    <property type="entry name" value="Nucleic acid-binding proteins"/>
    <property type="match status" value="1"/>
</dbReference>
<evidence type="ECO:0000256" key="3">
    <source>
        <dbReference type="ARBA" id="ARBA00021310"/>
    </source>
</evidence>
<protein>
    <recommendedName>
        <fullName evidence="3">DNA repair protein RecO</fullName>
    </recommendedName>
    <alternativeName>
        <fullName evidence="7">Recombination protein O</fullName>
    </alternativeName>
</protein>